<feature type="chain" id="PRO_5042028379" description="DUF2237 domain-containing protein" evidence="2">
    <location>
        <begin position="20"/>
        <end position="201"/>
    </location>
</feature>
<dbReference type="PANTHER" id="PTHR37466:SF1">
    <property type="entry name" value="SLR1628 PROTEIN"/>
    <property type="match status" value="1"/>
</dbReference>
<accession>A0AAD3D555</accession>
<dbReference type="Pfam" id="PF09996">
    <property type="entry name" value="DUF2237"/>
    <property type="match status" value="1"/>
</dbReference>
<evidence type="ECO:0008006" key="5">
    <source>
        <dbReference type="Google" id="ProtNLM"/>
    </source>
</evidence>
<comment type="caution">
    <text evidence="3">The sequence shown here is derived from an EMBL/GenBank/DDBJ whole genome shotgun (WGS) entry which is preliminary data.</text>
</comment>
<gene>
    <name evidence="3" type="ORF">CTEN210_14444</name>
</gene>
<proteinExistence type="predicted"/>
<feature type="coiled-coil region" evidence="1">
    <location>
        <begin position="171"/>
        <end position="198"/>
    </location>
</feature>
<name>A0AAD3D555_9STRA</name>
<evidence type="ECO:0000313" key="4">
    <source>
        <dbReference type="Proteomes" id="UP001054902"/>
    </source>
</evidence>
<sequence>MNNFGKLLLLSLLLPYSHALSTGFSLQCIRKTRAERNLHKLQMSDADDEDYGPQSINVLGTSMRCCCENVRNSGIGTGFYRNGYCSTGTEDLGRHTVCIQATAEFLEYSKKIGNDLSTPVPQYMFPGLKAGDLWCLCAQRWVQAYQAGMAPKLFLQSTHEKTLSYVPLEILRNYAIDMDEADAVLDALNDQRAKLKNLFKE</sequence>
<keyword evidence="2" id="KW-0732">Signal</keyword>
<dbReference type="Gene3D" id="3.30.56.110">
    <property type="entry name" value="Protein of unknown function DUF2237"/>
    <property type="match status" value="1"/>
</dbReference>
<feature type="signal peptide" evidence="2">
    <location>
        <begin position="1"/>
        <end position="19"/>
    </location>
</feature>
<dbReference type="AlphaFoldDB" id="A0AAD3D555"/>
<organism evidence="3 4">
    <name type="scientific">Chaetoceros tenuissimus</name>
    <dbReference type="NCBI Taxonomy" id="426638"/>
    <lineage>
        <taxon>Eukaryota</taxon>
        <taxon>Sar</taxon>
        <taxon>Stramenopiles</taxon>
        <taxon>Ochrophyta</taxon>
        <taxon>Bacillariophyta</taxon>
        <taxon>Coscinodiscophyceae</taxon>
        <taxon>Chaetocerotophycidae</taxon>
        <taxon>Chaetocerotales</taxon>
        <taxon>Chaetocerotaceae</taxon>
        <taxon>Chaetoceros</taxon>
    </lineage>
</organism>
<protein>
    <recommendedName>
        <fullName evidence="5">DUF2237 domain-containing protein</fullName>
    </recommendedName>
</protein>
<keyword evidence="1" id="KW-0175">Coiled coil</keyword>
<dbReference type="InterPro" id="IPR018714">
    <property type="entry name" value="DUF2237"/>
</dbReference>
<dbReference type="Proteomes" id="UP001054902">
    <property type="component" value="Unassembled WGS sequence"/>
</dbReference>
<evidence type="ECO:0000256" key="2">
    <source>
        <dbReference type="SAM" id="SignalP"/>
    </source>
</evidence>
<reference evidence="3 4" key="1">
    <citation type="journal article" date="2021" name="Sci. Rep.">
        <title>The genome of the diatom Chaetoceros tenuissimus carries an ancient integrated fragment of an extant virus.</title>
        <authorList>
            <person name="Hongo Y."/>
            <person name="Kimura K."/>
            <person name="Takaki Y."/>
            <person name="Yoshida Y."/>
            <person name="Baba S."/>
            <person name="Kobayashi G."/>
            <person name="Nagasaki K."/>
            <person name="Hano T."/>
            <person name="Tomaru Y."/>
        </authorList>
    </citation>
    <scope>NUCLEOTIDE SEQUENCE [LARGE SCALE GENOMIC DNA]</scope>
    <source>
        <strain evidence="3 4">NIES-3715</strain>
    </source>
</reference>
<dbReference type="EMBL" id="BLLK01000060">
    <property type="protein sequence ID" value="GFH57968.1"/>
    <property type="molecule type" value="Genomic_DNA"/>
</dbReference>
<keyword evidence="4" id="KW-1185">Reference proteome</keyword>
<dbReference type="PANTHER" id="PTHR37466">
    <property type="entry name" value="SLR1628 PROTEIN"/>
    <property type="match status" value="1"/>
</dbReference>
<evidence type="ECO:0000256" key="1">
    <source>
        <dbReference type="SAM" id="Coils"/>
    </source>
</evidence>
<evidence type="ECO:0000313" key="3">
    <source>
        <dbReference type="EMBL" id="GFH57968.1"/>
    </source>
</evidence>